<keyword evidence="2" id="KW-0444">Lipid biosynthesis</keyword>
<sequence>MRTVLSLWAWLVIALGVIIWLPLMTIVRVVTAPFDKGRYWTGYLFRKLCVVVCSLNPLWKFRVSGNIPTDPRRPYIVVANHESFVDILLISHLPFEMKWLSKVENFRIPVMGWEMSLAGDIRLTRGEVSSATDAMRQCADRLSKKVSVMFFPEGTRSKTGELGKFKNGAFRLAIETGTPILPVAVSGCHSALRPNDWRLGVSVAEVRVLEPIEVTGMTVADIYTLRDLARDAIAAELEVLRTELAL</sequence>
<keyword evidence="3" id="KW-0808">Transferase</keyword>
<dbReference type="InterPro" id="IPR002123">
    <property type="entry name" value="Plipid/glycerol_acylTrfase"/>
</dbReference>
<dbReference type="GO" id="GO:0006654">
    <property type="term" value="P:phosphatidic acid biosynthetic process"/>
    <property type="evidence" value="ECO:0007669"/>
    <property type="project" value="TreeGrafter"/>
</dbReference>
<dbReference type="Pfam" id="PF01553">
    <property type="entry name" value="Acyltransferase"/>
    <property type="match status" value="1"/>
</dbReference>
<dbReference type="GO" id="GO:0003841">
    <property type="term" value="F:1-acylglycerol-3-phosphate O-acyltransferase activity"/>
    <property type="evidence" value="ECO:0007669"/>
    <property type="project" value="TreeGrafter"/>
</dbReference>
<gene>
    <name evidence="8" type="ORF">UFOPK2366_01352</name>
</gene>
<evidence type="ECO:0000256" key="2">
    <source>
        <dbReference type="ARBA" id="ARBA00022516"/>
    </source>
</evidence>
<dbReference type="PANTHER" id="PTHR10434:SF64">
    <property type="entry name" value="1-ACYL-SN-GLYCEROL-3-PHOSPHATE ACYLTRANSFERASE-RELATED"/>
    <property type="match status" value="1"/>
</dbReference>
<keyword evidence="6" id="KW-0472">Membrane</keyword>
<dbReference type="SUPFAM" id="SSF69593">
    <property type="entry name" value="Glycerol-3-phosphate (1)-acyltransferase"/>
    <property type="match status" value="1"/>
</dbReference>
<evidence type="ECO:0000256" key="6">
    <source>
        <dbReference type="SAM" id="Phobius"/>
    </source>
</evidence>
<keyword evidence="4" id="KW-0443">Lipid metabolism</keyword>
<proteinExistence type="predicted"/>
<accession>A0A6J6PTW4</accession>
<feature type="transmembrane region" description="Helical" evidence="6">
    <location>
        <begin position="7"/>
        <end position="27"/>
    </location>
</feature>
<name>A0A6J6PTW4_9ZZZZ</name>
<reference evidence="8" key="1">
    <citation type="submission" date="2020-05" db="EMBL/GenBank/DDBJ databases">
        <authorList>
            <person name="Chiriac C."/>
            <person name="Salcher M."/>
            <person name="Ghai R."/>
            <person name="Kavagutti S V."/>
        </authorList>
    </citation>
    <scope>NUCLEOTIDE SEQUENCE</scope>
</reference>
<dbReference type="PANTHER" id="PTHR10434">
    <property type="entry name" value="1-ACYL-SN-GLYCEROL-3-PHOSPHATE ACYLTRANSFERASE"/>
    <property type="match status" value="1"/>
</dbReference>
<comment type="pathway">
    <text evidence="1">Lipid metabolism.</text>
</comment>
<dbReference type="AlphaFoldDB" id="A0A6J6PTW4"/>
<evidence type="ECO:0000256" key="5">
    <source>
        <dbReference type="ARBA" id="ARBA00023315"/>
    </source>
</evidence>
<evidence type="ECO:0000256" key="3">
    <source>
        <dbReference type="ARBA" id="ARBA00022679"/>
    </source>
</evidence>
<keyword evidence="6" id="KW-1133">Transmembrane helix</keyword>
<evidence type="ECO:0000259" key="7">
    <source>
        <dbReference type="SMART" id="SM00563"/>
    </source>
</evidence>
<keyword evidence="6" id="KW-0812">Transmembrane</keyword>
<keyword evidence="5" id="KW-0012">Acyltransferase</keyword>
<evidence type="ECO:0000256" key="1">
    <source>
        <dbReference type="ARBA" id="ARBA00005189"/>
    </source>
</evidence>
<dbReference type="SMART" id="SM00563">
    <property type="entry name" value="PlsC"/>
    <property type="match status" value="1"/>
</dbReference>
<evidence type="ECO:0000256" key="4">
    <source>
        <dbReference type="ARBA" id="ARBA00023098"/>
    </source>
</evidence>
<organism evidence="8">
    <name type="scientific">freshwater metagenome</name>
    <dbReference type="NCBI Taxonomy" id="449393"/>
    <lineage>
        <taxon>unclassified sequences</taxon>
        <taxon>metagenomes</taxon>
        <taxon>ecological metagenomes</taxon>
    </lineage>
</organism>
<evidence type="ECO:0000313" key="8">
    <source>
        <dbReference type="EMBL" id="CAB4702871.1"/>
    </source>
</evidence>
<dbReference type="CDD" id="cd07989">
    <property type="entry name" value="LPLAT_AGPAT-like"/>
    <property type="match status" value="1"/>
</dbReference>
<protein>
    <submittedName>
        <fullName evidence="8">Unannotated protein</fullName>
    </submittedName>
</protein>
<dbReference type="EMBL" id="CAEZXM010000266">
    <property type="protein sequence ID" value="CAB4702871.1"/>
    <property type="molecule type" value="Genomic_DNA"/>
</dbReference>
<feature type="domain" description="Phospholipid/glycerol acyltransferase" evidence="7">
    <location>
        <begin position="75"/>
        <end position="188"/>
    </location>
</feature>